<dbReference type="InterPro" id="IPR035908">
    <property type="entry name" value="F0_ATP_A_sf"/>
</dbReference>
<dbReference type="CDD" id="cd00310">
    <property type="entry name" value="ATP-synt_Fo_a_6"/>
    <property type="match status" value="1"/>
</dbReference>
<evidence type="ECO:0000256" key="11">
    <source>
        <dbReference type="HAMAP-Rule" id="MF_01393"/>
    </source>
</evidence>
<evidence type="ECO:0000256" key="3">
    <source>
        <dbReference type="ARBA" id="ARBA00022448"/>
    </source>
</evidence>
<dbReference type="PANTHER" id="PTHR11410">
    <property type="entry name" value="ATP SYNTHASE SUBUNIT A"/>
    <property type="match status" value="1"/>
</dbReference>
<dbReference type="InterPro" id="IPR000568">
    <property type="entry name" value="ATP_synth_F0_asu"/>
</dbReference>
<keyword evidence="5 11" id="KW-0812">Transmembrane</keyword>
<gene>
    <name evidence="11" type="primary">atpB</name>
    <name evidence="13" type="ORF">GCM10008942_01330</name>
</gene>
<keyword evidence="8 11" id="KW-0406">Ion transport</keyword>
<keyword evidence="3 11" id="KW-0813">Transport</keyword>
<comment type="function">
    <text evidence="11 12">Key component of the proton channel; it plays a direct role in the translocation of protons across the membrane.</text>
</comment>
<comment type="caution">
    <text evidence="13">The sequence shown here is derived from an EMBL/GenBank/DDBJ whole genome shotgun (WGS) entry which is preliminary data.</text>
</comment>
<keyword evidence="6 11" id="KW-0375">Hydrogen ion transport</keyword>
<accession>A0ABN1E259</accession>
<dbReference type="NCBIfam" id="TIGR01131">
    <property type="entry name" value="ATP_synt_6_or_A"/>
    <property type="match status" value="1"/>
</dbReference>
<evidence type="ECO:0000256" key="12">
    <source>
        <dbReference type="RuleBase" id="RU000483"/>
    </source>
</evidence>
<organism evidence="13 14">
    <name type="scientific">Rhizomicrobium electricum</name>
    <dbReference type="NCBI Taxonomy" id="480070"/>
    <lineage>
        <taxon>Bacteria</taxon>
        <taxon>Pseudomonadati</taxon>
        <taxon>Pseudomonadota</taxon>
        <taxon>Alphaproteobacteria</taxon>
        <taxon>Micropepsales</taxon>
        <taxon>Micropepsaceae</taxon>
        <taxon>Rhizomicrobium</taxon>
    </lineage>
</organism>
<dbReference type="PANTHER" id="PTHR11410:SF0">
    <property type="entry name" value="ATP SYNTHASE SUBUNIT A"/>
    <property type="match status" value="1"/>
</dbReference>
<keyword evidence="4 11" id="KW-0138">CF(0)</keyword>
<dbReference type="NCBIfam" id="NF004482">
    <property type="entry name" value="PRK05815.2-4"/>
    <property type="match status" value="1"/>
</dbReference>
<dbReference type="EMBL" id="BAAADD010000001">
    <property type="protein sequence ID" value="GAA0556595.1"/>
    <property type="molecule type" value="Genomic_DNA"/>
</dbReference>
<dbReference type="SUPFAM" id="SSF81336">
    <property type="entry name" value="F1F0 ATP synthase subunit A"/>
    <property type="match status" value="1"/>
</dbReference>
<keyword evidence="14" id="KW-1185">Reference proteome</keyword>
<dbReference type="PRINTS" id="PR00123">
    <property type="entry name" value="ATPASEA"/>
</dbReference>
<evidence type="ECO:0000256" key="10">
    <source>
        <dbReference type="ARBA" id="ARBA00023310"/>
    </source>
</evidence>
<dbReference type="Proteomes" id="UP001499951">
    <property type="component" value="Unassembled WGS sequence"/>
</dbReference>
<reference evidence="13 14" key="1">
    <citation type="journal article" date="2019" name="Int. J. Syst. Evol. Microbiol.">
        <title>The Global Catalogue of Microorganisms (GCM) 10K type strain sequencing project: providing services to taxonomists for standard genome sequencing and annotation.</title>
        <authorList>
            <consortium name="The Broad Institute Genomics Platform"/>
            <consortium name="The Broad Institute Genome Sequencing Center for Infectious Disease"/>
            <person name="Wu L."/>
            <person name="Ma J."/>
        </authorList>
    </citation>
    <scope>NUCLEOTIDE SEQUENCE [LARGE SCALE GENOMIC DNA]</scope>
    <source>
        <strain evidence="13 14">JCM 15089</strain>
    </source>
</reference>
<dbReference type="PROSITE" id="PS00449">
    <property type="entry name" value="ATPASE_A"/>
    <property type="match status" value="1"/>
</dbReference>
<comment type="subcellular location">
    <subcellularLocation>
        <location evidence="11 12">Cell membrane</location>
        <topology evidence="11 12">Multi-pass membrane protein</topology>
    </subcellularLocation>
    <subcellularLocation>
        <location evidence="1">Membrane</location>
        <topology evidence="1">Multi-pass membrane protein</topology>
    </subcellularLocation>
</comment>
<dbReference type="Pfam" id="PF00119">
    <property type="entry name" value="ATP-synt_A"/>
    <property type="match status" value="1"/>
</dbReference>
<comment type="similarity">
    <text evidence="2 11 12">Belongs to the ATPase A chain family.</text>
</comment>
<evidence type="ECO:0000313" key="13">
    <source>
        <dbReference type="EMBL" id="GAA0556595.1"/>
    </source>
</evidence>
<evidence type="ECO:0000256" key="6">
    <source>
        <dbReference type="ARBA" id="ARBA00022781"/>
    </source>
</evidence>
<keyword evidence="11" id="KW-1003">Cell membrane</keyword>
<keyword evidence="9 11" id="KW-0472">Membrane</keyword>
<dbReference type="HAMAP" id="MF_01393">
    <property type="entry name" value="ATP_synth_a_bact"/>
    <property type="match status" value="1"/>
</dbReference>
<feature type="transmembrane region" description="Helical" evidence="11">
    <location>
        <begin position="230"/>
        <end position="248"/>
    </location>
</feature>
<evidence type="ECO:0000256" key="7">
    <source>
        <dbReference type="ARBA" id="ARBA00022989"/>
    </source>
</evidence>
<name>A0ABN1E259_9PROT</name>
<evidence type="ECO:0000256" key="4">
    <source>
        <dbReference type="ARBA" id="ARBA00022547"/>
    </source>
</evidence>
<evidence type="ECO:0000256" key="2">
    <source>
        <dbReference type="ARBA" id="ARBA00006810"/>
    </source>
</evidence>
<evidence type="ECO:0000256" key="1">
    <source>
        <dbReference type="ARBA" id="ARBA00004141"/>
    </source>
</evidence>
<protein>
    <recommendedName>
        <fullName evidence="11 12">ATP synthase subunit a</fullName>
    </recommendedName>
    <alternativeName>
        <fullName evidence="11">ATP synthase F0 sector subunit a</fullName>
    </alternativeName>
    <alternativeName>
        <fullName evidence="11">F-ATPase subunit 6</fullName>
    </alternativeName>
</protein>
<feature type="transmembrane region" description="Helical" evidence="11">
    <location>
        <begin position="34"/>
        <end position="52"/>
    </location>
</feature>
<dbReference type="InterPro" id="IPR023011">
    <property type="entry name" value="ATP_synth_F0_asu_AS"/>
</dbReference>
<evidence type="ECO:0000313" key="14">
    <source>
        <dbReference type="Proteomes" id="UP001499951"/>
    </source>
</evidence>
<sequence length="253" mass="27931">MAMNPMEQFEVKPVIFHDPLFSIAGHPIYFTNQALFMIVAVTVATLFLTLTVSKNRLVPSRGQSMAELSYEFVASMINSTMGSDGLKFFPLIFTIFLFVLFNNFLGLIPWTFTATSQIAITFTLASFVIVTMVIVGFMKQGLGFFKLFVPSAPWYLLILLVPIEVISFLTRPVSLSVRLFANMLAGHTLLAVFASFVVLMIGAGGIMYGVALAPFALIVCIYALEMLVAALQAYVFAILTCIYLNEAIHHANH</sequence>
<proteinExistence type="inferred from homology"/>
<keyword evidence="10 11" id="KW-0066">ATP synthesis</keyword>
<dbReference type="Gene3D" id="1.20.120.220">
    <property type="entry name" value="ATP synthase, F0 complex, subunit A"/>
    <property type="match status" value="1"/>
</dbReference>
<evidence type="ECO:0000256" key="5">
    <source>
        <dbReference type="ARBA" id="ARBA00022692"/>
    </source>
</evidence>
<evidence type="ECO:0000256" key="8">
    <source>
        <dbReference type="ARBA" id="ARBA00023065"/>
    </source>
</evidence>
<feature type="transmembrane region" description="Helical" evidence="11">
    <location>
        <begin position="118"/>
        <end position="137"/>
    </location>
</feature>
<feature type="transmembrane region" description="Helical" evidence="11">
    <location>
        <begin position="144"/>
        <end position="167"/>
    </location>
</feature>
<keyword evidence="7 11" id="KW-1133">Transmembrane helix</keyword>
<evidence type="ECO:0000256" key="9">
    <source>
        <dbReference type="ARBA" id="ARBA00023136"/>
    </source>
</evidence>
<dbReference type="InterPro" id="IPR045083">
    <property type="entry name" value="ATP_synth_F0_asu_bact/mt"/>
</dbReference>
<feature type="transmembrane region" description="Helical" evidence="11">
    <location>
        <begin position="88"/>
        <end position="112"/>
    </location>
</feature>